<organism evidence="2 3">
    <name type="scientific">Apiospora phragmitis</name>
    <dbReference type="NCBI Taxonomy" id="2905665"/>
    <lineage>
        <taxon>Eukaryota</taxon>
        <taxon>Fungi</taxon>
        <taxon>Dikarya</taxon>
        <taxon>Ascomycota</taxon>
        <taxon>Pezizomycotina</taxon>
        <taxon>Sordariomycetes</taxon>
        <taxon>Xylariomycetidae</taxon>
        <taxon>Amphisphaeriales</taxon>
        <taxon>Apiosporaceae</taxon>
        <taxon>Apiospora</taxon>
    </lineage>
</organism>
<gene>
    <name evidence="2" type="ORF">PG994_004456</name>
</gene>
<feature type="compositionally biased region" description="Basic and acidic residues" evidence="1">
    <location>
        <begin position="538"/>
        <end position="548"/>
    </location>
</feature>
<proteinExistence type="predicted"/>
<feature type="region of interest" description="Disordered" evidence="1">
    <location>
        <begin position="533"/>
        <end position="613"/>
    </location>
</feature>
<feature type="compositionally biased region" description="Polar residues" evidence="1">
    <location>
        <begin position="919"/>
        <end position="938"/>
    </location>
</feature>
<feature type="region of interest" description="Disordered" evidence="1">
    <location>
        <begin position="952"/>
        <end position="975"/>
    </location>
</feature>
<reference evidence="2 3" key="1">
    <citation type="submission" date="2023-01" db="EMBL/GenBank/DDBJ databases">
        <title>Analysis of 21 Apiospora genomes using comparative genomics revels a genus with tremendous synthesis potential of carbohydrate active enzymes and secondary metabolites.</title>
        <authorList>
            <person name="Sorensen T."/>
        </authorList>
    </citation>
    <scope>NUCLEOTIDE SEQUENCE [LARGE SCALE GENOMIC DNA]</scope>
    <source>
        <strain evidence="2 3">CBS 135458</strain>
    </source>
</reference>
<feature type="compositionally biased region" description="Polar residues" evidence="1">
    <location>
        <begin position="563"/>
        <end position="595"/>
    </location>
</feature>
<feature type="compositionally biased region" description="Basic and acidic residues" evidence="1">
    <location>
        <begin position="897"/>
        <end position="912"/>
    </location>
</feature>
<dbReference type="EMBL" id="JAQQWL010000005">
    <property type="protein sequence ID" value="KAK8073557.1"/>
    <property type="molecule type" value="Genomic_DNA"/>
</dbReference>
<name>A0ABR1VQW3_9PEZI</name>
<feature type="compositionally biased region" description="Polar residues" evidence="1">
    <location>
        <begin position="336"/>
        <end position="359"/>
    </location>
</feature>
<dbReference type="GeneID" id="92088928"/>
<evidence type="ECO:0000313" key="2">
    <source>
        <dbReference type="EMBL" id="KAK8073557.1"/>
    </source>
</evidence>
<feature type="region of interest" description="Disordered" evidence="1">
    <location>
        <begin position="1"/>
        <end position="26"/>
    </location>
</feature>
<evidence type="ECO:0000313" key="3">
    <source>
        <dbReference type="Proteomes" id="UP001480595"/>
    </source>
</evidence>
<feature type="compositionally biased region" description="Polar residues" evidence="1">
    <location>
        <begin position="697"/>
        <end position="713"/>
    </location>
</feature>
<dbReference type="Proteomes" id="UP001480595">
    <property type="component" value="Unassembled WGS sequence"/>
</dbReference>
<feature type="region of interest" description="Disordered" evidence="1">
    <location>
        <begin position="875"/>
        <end position="939"/>
    </location>
</feature>
<sequence>MEGPREKPVGAGGHHHDGGGRKDDIAKLSMSNDLGIDRLEEQAQDDDWFTSADTLLPAAPVRSIAENGWQNAVQSDVFVDDDSRGMKGLDPIANGRLHADRRSVASGAANGPRGLSLVRAAQSNGHGARANFGNAPSGPSYDPMHPQKRGHSTPLRLPPHQGHSTPPSSPPHRGPSKQSRSSHHQGPAYGSDQVSKLGIVMSPGANLFTFKNSKSASSIPQRAPPPSEPIQLQPRGPTMFDAPRVTSTLNNNQKRSASHQEGSNPLSIQRQPLTIFSAASVVGVVPRLSSSSSQANGNTNAPSNKRIKATPPHLRPASGHSGVTPSGSASRADVTLPSQRGLTQSHPSVTSQLDGPTTQPQQSFHIIFECEVNISRALPNTDGTIPTSGKVFLYTHPTNGGWIIWELQRNNGFVTRDDVRAFINTFSAGSNVILRRRTDATQPLTINNLLFPSMIAADELKNAINLSQERMNSVNAPQFEERTFEAPKTGVVDLHTLLELHQTPESGQTVDQPLAEGNNNHTGFEVVQKATNGAQHHNHGEDQRDNRVPPHKRSVKRAPAVQASETIEGNTLLASQSTQKVSSGAQHQENPTSSLIDMKSPMKGNSSARGVQASPMPTKLIKIEAEDKGKRPESEYLRGLTYEVPSSSAIAGLATKPPSSDAIRDASQQISRSNLDVAGQVISTDAKTYKYDALEQQPMSHSGSASDIKNLNTARGGEDDMNQDADDHSGDQEPMAESTELGNEPEQSTELVLAPVLKTIQLHDVERKLPVRNLSSASEGLIMGMTSGKWHGLIESVEGLNTLLATWQTLYQNPAFRCFNDDDKLNTVAVVYDKVCRDFTNGRIRYSIHHLMDLRVLDDPDTAVPNLKAIPEVNKSRGTIATPPAASETSTLGQIADKTEKAIKQKDQKPVTKIEPQPEASSSASQVPTYGANQTSQMPAKKEETILVARPQTPSPLTPTQNSQVPGDRTGSQGLRSALSHMRGIRQNLGSAGLGGSRWA</sequence>
<comment type="caution">
    <text evidence="2">The sequence shown here is derived from an EMBL/GenBank/DDBJ whole genome shotgun (WGS) entry which is preliminary data.</text>
</comment>
<feature type="region of interest" description="Disordered" evidence="1">
    <location>
        <begin position="89"/>
        <end position="113"/>
    </location>
</feature>
<evidence type="ECO:0000256" key="1">
    <source>
        <dbReference type="SAM" id="MobiDB-lite"/>
    </source>
</evidence>
<dbReference type="RefSeq" id="XP_066718032.1">
    <property type="nucleotide sequence ID" value="XM_066855865.1"/>
</dbReference>
<feature type="region of interest" description="Disordered" evidence="1">
    <location>
        <begin position="288"/>
        <end position="359"/>
    </location>
</feature>
<feature type="region of interest" description="Disordered" evidence="1">
    <location>
        <begin position="215"/>
        <end position="245"/>
    </location>
</feature>
<feature type="region of interest" description="Disordered" evidence="1">
    <location>
        <begin position="696"/>
        <end position="748"/>
    </location>
</feature>
<feature type="compositionally biased region" description="Polar residues" evidence="1">
    <location>
        <begin position="288"/>
        <end position="303"/>
    </location>
</feature>
<protein>
    <submittedName>
        <fullName evidence="2">Uncharacterized protein</fullName>
    </submittedName>
</protein>
<feature type="compositionally biased region" description="Polar residues" evidence="1">
    <location>
        <begin position="958"/>
        <end position="975"/>
    </location>
</feature>
<feature type="region of interest" description="Disordered" evidence="1">
    <location>
        <begin position="126"/>
        <end position="191"/>
    </location>
</feature>
<accession>A0ABR1VQW3</accession>
<keyword evidence="3" id="KW-1185">Reference proteome</keyword>